<reference evidence="2" key="1">
    <citation type="journal article" date="2002" name="Chromosoma">
        <title>Telomere terminating with centromere-specific repeats is closely associated with a transposon derived gene in Chironomus pallidivittatus.</title>
        <authorList>
            <person name="Rosen M."/>
            <person name="Castillejo-Lopez C."/>
            <person name="Edstrom J.E."/>
        </authorList>
    </citation>
    <scope>NUCLEOTIDE SEQUENCE</scope>
</reference>
<organism evidence="2">
    <name type="scientific">Chironomus pallidivittatus</name>
    <name type="common">Midge</name>
    <name type="synonym">Camptochironomus pallidivittatus</name>
    <dbReference type="NCBI Taxonomy" id="7151"/>
    <lineage>
        <taxon>Eukaryota</taxon>
        <taxon>Metazoa</taxon>
        <taxon>Ecdysozoa</taxon>
        <taxon>Arthropoda</taxon>
        <taxon>Hexapoda</taxon>
        <taxon>Insecta</taxon>
        <taxon>Pterygota</taxon>
        <taxon>Neoptera</taxon>
        <taxon>Endopterygota</taxon>
        <taxon>Diptera</taxon>
        <taxon>Nematocera</taxon>
        <taxon>Chironomoidea</taxon>
        <taxon>Chironomidae</taxon>
        <taxon>Chironominae</taxon>
        <taxon>Chironomus</taxon>
    </lineage>
</organism>
<dbReference type="Pfam" id="PF10551">
    <property type="entry name" value="MULE"/>
    <property type="match status" value="1"/>
</dbReference>
<feature type="domain" description="MULE transposase" evidence="1">
    <location>
        <begin position="127"/>
        <end position="222"/>
    </location>
</feature>
<evidence type="ECO:0000259" key="1">
    <source>
        <dbReference type="Pfam" id="PF10551"/>
    </source>
</evidence>
<dbReference type="AlphaFoldDB" id="Q966Z9"/>
<dbReference type="EMBL" id="AJ311055">
    <property type="protein sequence ID" value="CAC37681.1"/>
    <property type="molecule type" value="Genomic_DNA"/>
</dbReference>
<protein>
    <submittedName>
        <fullName evidence="2">Putative recombinase</fullName>
    </submittedName>
</protein>
<evidence type="ECO:0000313" key="2">
    <source>
        <dbReference type="EMBL" id="CAC37681.1"/>
    </source>
</evidence>
<name>Q966Z9_CHIPA</name>
<sequence>MIHFHQQHDSIAEYKIKLKDLKNQVMSQRLPVREIHRCALREMTFDMAGRFCWKKVRNGLQRLRRKQMPSCPDLQTMINLLETNDFVRHNYGKLRTFDFYQGTINSNILVFANLEVIAALPERIQIFADATFKVCPFNMYQLIVILAEIEGSPRPIIFGVMPGKKQSMYEAFFDFIKLSVLRHGNKKRKPISAMMDFEKALRNAVKQVFRGIKIQGCNFHHLQALRKRAMKTEGLSTKIFKNSQHHYILKMFMRISLLPITHIDDGLDQLKRYISSMPDISDDFQQFIIYYEKTWYEVYKKHDWSVSDAFRRTNNNIEGLNSYIKKLIPRNPSPYKFLDSLLDLAYETSSSLSSAFKELSVTKDRSKLTKKLHETLEKLRNDEISELTFLKIMAKI</sequence>
<accession>Q966Z9</accession>
<dbReference type="InterPro" id="IPR018289">
    <property type="entry name" value="MULE_transposase_dom"/>
</dbReference>
<proteinExistence type="predicted"/>